<dbReference type="PROSITE" id="PS50011">
    <property type="entry name" value="PROTEIN_KINASE_DOM"/>
    <property type="match status" value="1"/>
</dbReference>
<organism evidence="4 5">
    <name type="scientific">Eleginops maclovinus</name>
    <name type="common">Patagonian blennie</name>
    <name type="synonym">Eleginus maclovinus</name>
    <dbReference type="NCBI Taxonomy" id="56733"/>
    <lineage>
        <taxon>Eukaryota</taxon>
        <taxon>Metazoa</taxon>
        <taxon>Chordata</taxon>
        <taxon>Craniata</taxon>
        <taxon>Vertebrata</taxon>
        <taxon>Euteleostomi</taxon>
        <taxon>Actinopterygii</taxon>
        <taxon>Neopterygii</taxon>
        <taxon>Teleostei</taxon>
        <taxon>Neoteleostei</taxon>
        <taxon>Acanthomorphata</taxon>
        <taxon>Eupercaria</taxon>
        <taxon>Perciformes</taxon>
        <taxon>Notothenioidei</taxon>
        <taxon>Eleginopidae</taxon>
        <taxon>Eleginops</taxon>
    </lineage>
</organism>
<protein>
    <recommendedName>
        <fullName evidence="3">Protein kinase domain-containing protein</fullName>
    </recommendedName>
</protein>
<accession>A0AAN7XEW8</accession>
<dbReference type="SMART" id="SM00248">
    <property type="entry name" value="ANK"/>
    <property type="match status" value="3"/>
</dbReference>
<dbReference type="InterPro" id="IPR002110">
    <property type="entry name" value="Ankyrin_rpt"/>
</dbReference>
<dbReference type="Pfam" id="PF07714">
    <property type="entry name" value="PK_Tyr_Ser-Thr"/>
    <property type="match status" value="1"/>
</dbReference>
<dbReference type="Gene3D" id="1.10.510.10">
    <property type="entry name" value="Transferase(Phosphotransferase) domain 1"/>
    <property type="match status" value="1"/>
</dbReference>
<keyword evidence="1" id="KW-0040">ANK repeat</keyword>
<dbReference type="EMBL" id="JAUZQC010000015">
    <property type="protein sequence ID" value="KAK5858949.1"/>
    <property type="molecule type" value="Genomic_DNA"/>
</dbReference>
<dbReference type="GO" id="GO:0007140">
    <property type="term" value="P:male meiotic nuclear division"/>
    <property type="evidence" value="ECO:0007669"/>
    <property type="project" value="InterPro"/>
</dbReference>
<dbReference type="PANTHER" id="PTHR23060">
    <property type="entry name" value="TESTIS EXPRESSED GENE 14"/>
    <property type="match status" value="1"/>
</dbReference>
<dbReference type="GO" id="GO:0004672">
    <property type="term" value="F:protein kinase activity"/>
    <property type="evidence" value="ECO:0007669"/>
    <property type="project" value="InterPro"/>
</dbReference>
<feature type="region of interest" description="Disordered" evidence="2">
    <location>
        <begin position="854"/>
        <end position="921"/>
    </location>
</feature>
<dbReference type="GO" id="GO:0008608">
    <property type="term" value="P:attachment of spindle microtubules to kinetochore"/>
    <property type="evidence" value="ECO:0007669"/>
    <property type="project" value="InterPro"/>
</dbReference>
<evidence type="ECO:0000313" key="4">
    <source>
        <dbReference type="EMBL" id="KAK5858949.1"/>
    </source>
</evidence>
<feature type="repeat" description="ANK" evidence="1">
    <location>
        <begin position="52"/>
        <end position="84"/>
    </location>
</feature>
<dbReference type="GO" id="GO:0005524">
    <property type="term" value="F:ATP binding"/>
    <property type="evidence" value="ECO:0007669"/>
    <property type="project" value="InterPro"/>
</dbReference>
<evidence type="ECO:0000256" key="1">
    <source>
        <dbReference type="PROSITE-ProRule" id="PRU00023"/>
    </source>
</evidence>
<dbReference type="AlphaFoldDB" id="A0AAN7XEW8"/>
<feature type="domain" description="Protein kinase" evidence="3">
    <location>
        <begin position="238"/>
        <end position="500"/>
    </location>
</feature>
<dbReference type="SUPFAM" id="SSF48403">
    <property type="entry name" value="Ankyrin repeat"/>
    <property type="match status" value="1"/>
</dbReference>
<feature type="compositionally biased region" description="Basic and acidic residues" evidence="2">
    <location>
        <begin position="1047"/>
        <end position="1062"/>
    </location>
</feature>
<keyword evidence="5" id="KW-1185">Reference proteome</keyword>
<reference evidence="4 5" key="1">
    <citation type="journal article" date="2023" name="Genes (Basel)">
        <title>Chromosome-Level Genome Assembly and Circadian Gene Repertoire of the Patagonia Blennie Eleginops maclovinus-The Closest Ancestral Proxy of Antarctic Cryonotothenioids.</title>
        <authorList>
            <person name="Cheng C.C."/>
            <person name="Rivera-Colon A.G."/>
            <person name="Minhas B.F."/>
            <person name="Wilson L."/>
            <person name="Rayamajhi N."/>
            <person name="Vargas-Chacoff L."/>
            <person name="Catchen J.M."/>
        </authorList>
    </citation>
    <scope>NUCLEOTIDE SEQUENCE [LARGE SCALE GENOMIC DNA]</scope>
    <source>
        <strain evidence="4">JMC-PN-2008</strain>
    </source>
</reference>
<dbReference type="InterPro" id="IPR039339">
    <property type="entry name" value="Tex14"/>
</dbReference>
<dbReference type="InterPro" id="IPR001245">
    <property type="entry name" value="Ser-Thr/Tyr_kinase_cat_dom"/>
</dbReference>
<evidence type="ECO:0000256" key="2">
    <source>
        <dbReference type="SAM" id="MobiDB-lite"/>
    </source>
</evidence>
<dbReference type="GO" id="GO:0043063">
    <property type="term" value="P:intercellular bridge organization"/>
    <property type="evidence" value="ECO:0007669"/>
    <property type="project" value="InterPro"/>
</dbReference>
<feature type="compositionally biased region" description="Acidic residues" evidence="2">
    <location>
        <begin position="977"/>
        <end position="993"/>
    </location>
</feature>
<proteinExistence type="predicted"/>
<evidence type="ECO:0000313" key="5">
    <source>
        <dbReference type="Proteomes" id="UP001346869"/>
    </source>
</evidence>
<dbReference type="GO" id="GO:0051306">
    <property type="term" value="P:mitotic sister chromatid separation"/>
    <property type="evidence" value="ECO:0007669"/>
    <property type="project" value="InterPro"/>
</dbReference>
<dbReference type="GO" id="GO:0007094">
    <property type="term" value="P:mitotic spindle assembly checkpoint signaling"/>
    <property type="evidence" value="ECO:0007669"/>
    <property type="project" value="InterPro"/>
</dbReference>
<dbReference type="Proteomes" id="UP001346869">
    <property type="component" value="Unassembled WGS sequence"/>
</dbReference>
<dbReference type="GO" id="GO:0030496">
    <property type="term" value="C:midbody"/>
    <property type="evidence" value="ECO:0007669"/>
    <property type="project" value="TreeGrafter"/>
</dbReference>
<dbReference type="GO" id="GO:0000776">
    <property type="term" value="C:kinetochore"/>
    <property type="evidence" value="ECO:0007669"/>
    <property type="project" value="TreeGrafter"/>
</dbReference>
<dbReference type="InterPro" id="IPR011009">
    <property type="entry name" value="Kinase-like_dom_sf"/>
</dbReference>
<feature type="repeat" description="ANK" evidence="1">
    <location>
        <begin position="85"/>
        <end position="117"/>
    </location>
</feature>
<evidence type="ECO:0000259" key="3">
    <source>
        <dbReference type="PROSITE" id="PS50011"/>
    </source>
</evidence>
<dbReference type="PANTHER" id="PTHR23060:SF3">
    <property type="entry name" value="TESTIS EXPRESSED 14, INTERCELLULAR BRIDGE FORMING FACTOR"/>
    <property type="match status" value="1"/>
</dbReference>
<dbReference type="InterPro" id="IPR000719">
    <property type="entry name" value="Prot_kinase_dom"/>
</dbReference>
<comment type="caution">
    <text evidence="4">The sequence shown here is derived from an EMBL/GenBank/DDBJ whole genome shotgun (WGS) entry which is preliminary data.</text>
</comment>
<dbReference type="Gene3D" id="1.25.40.20">
    <property type="entry name" value="Ankyrin repeat-containing domain"/>
    <property type="match status" value="1"/>
</dbReference>
<feature type="compositionally biased region" description="Acidic residues" evidence="2">
    <location>
        <begin position="1036"/>
        <end position="1046"/>
    </location>
</feature>
<feature type="compositionally biased region" description="Polar residues" evidence="2">
    <location>
        <begin position="903"/>
        <end position="914"/>
    </location>
</feature>
<dbReference type="GO" id="GO:0045171">
    <property type="term" value="C:intercellular bridge"/>
    <property type="evidence" value="ECO:0007669"/>
    <property type="project" value="TreeGrafter"/>
</dbReference>
<name>A0AAN7XEW8_ELEMC</name>
<reference evidence="4 5" key="2">
    <citation type="journal article" date="2023" name="Mol. Biol. Evol.">
        <title>Genomics of Secondarily Temperate Adaptation in the Only Non-Antarctic Icefish.</title>
        <authorList>
            <person name="Rivera-Colon A.G."/>
            <person name="Rayamajhi N."/>
            <person name="Minhas B.F."/>
            <person name="Madrigal G."/>
            <person name="Bilyk K.T."/>
            <person name="Yoon V."/>
            <person name="Hune M."/>
            <person name="Gregory S."/>
            <person name="Cheng C.H.C."/>
            <person name="Catchen J.M."/>
        </authorList>
    </citation>
    <scope>NUCLEOTIDE SEQUENCE [LARGE SCALE GENOMIC DNA]</scope>
    <source>
        <strain evidence="4">JMC-PN-2008</strain>
    </source>
</reference>
<dbReference type="Pfam" id="PF12796">
    <property type="entry name" value="Ank_2"/>
    <property type="match status" value="1"/>
</dbReference>
<gene>
    <name evidence="4" type="ORF">PBY51_003053</name>
</gene>
<dbReference type="PROSITE" id="PS50088">
    <property type="entry name" value="ANK_REPEAT"/>
    <property type="match status" value="2"/>
</dbReference>
<feature type="region of interest" description="Disordered" evidence="2">
    <location>
        <begin position="933"/>
        <end position="1096"/>
    </location>
</feature>
<sequence length="1161" mass="128788">MTALPFPCPVHVGVVTTGRAHALLHKYTLERNLTKLEKLLNEGVDVDCVNHLCQTALFCAALSGQLKVTELLLHYGADPNHRCEDWCTPVHAGVLSGNPSVVSGLLDAGGDIRLHDREGRTPFDWLRSVKLEVRSKMQDFLESCMSSMQQLSPARTRLSLSPSKTSTSILLHPVSLLDRLKTLARDMQFNKRMNSRSSCVSAYCLGFGKVCVNKQCEALAVPASIPLIRDSDLTPADDEPLLSFTCGSLTSMTNFSWRGSRVTVKALRDRHTANLDLLLIEQDYCSQLFHPQLLQMMAVSLSDDLMRTSLVFEPVDIGTLHSLLHNRRAEFPLLQERWLLSVLLQVCEGLQFLHGAGLVMRSLSSHSVVLTKFTVAKLTGLGFMFPSSQRKCVKPPMHIVLPPSLYRWAAPEVIKQRPCTQQADIYSLCALIQELYTNTEPWGSADLDTIKKVMDAGQALAVDSIIPQPYYDVVLKGLQHHPQDRTCSLQSLSCTLQQDIQRFSLEEKLRADPEEDLEPEVETSIWHSIVGEPEESVVHRPRSVRRERGWDKCTEEEPVVHHLYPYPDLLHLLGESALVEEEPEADTDGEMVEQLDNLQLSERETDQQISSLAVNLKVSWELLQQANRCLDWVEQHIKEDPQDCRLRDAPFDIHTGSSTASSISTFSLCSTNYSGVSAAVGPPSKQYSVIPQGGEGWGRNLEAQLLSREWELLCQEELALWLGHYPPKEQQHEEGGFSGCYKTAAADLSTEEQSHYTSAVDGSYILSGNKQQTSSSQEIADVTVEVCKPAARESRLQDTHTSHDVVFSNNLTDTDPDVSGTQARCTPKTNLAQLDMALLAELSSITSSPAQAQEKLSSISVSGRAPPCNSTPRSPDIRRRVMTGYTEANLPDSSVCGPPSPLYQLTTSFTSPRETSVDSDSDLQGFITACQEEEMSDTASSVKGEENVEQEEEGEGAKASDQSEESQGEMDLTSVSVEEEEKDRAEEELEQMEEGSQMVQECTEREEYMEAEEGGSNTEENSEEEEHDCCDPHSEVEEEEEEDEEGIDNRKATAGNVEERGDNSLTKISELAADTVAEDQTEHKGSPGSQSPSVFEDTNRAHSTLDEVLQGFLVDATTKSPGSNRVTTLIQLFEGQTEERGWTMMMIETHLETIHTHSPTT</sequence>
<dbReference type="SUPFAM" id="SSF56112">
    <property type="entry name" value="Protein kinase-like (PK-like)"/>
    <property type="match status" value="1"/>
</dbReference>
<dbReference type="InterPro" id="IPR036770">
    <property type="entry name" value="Ankyrin_rpt-contain_sf"/>
</dbReference>